<protein>
    <recommendedName>
        <fullName evidence="3">C2H2-type domain-containing protein</fullName>
    </recommendedName>
</protein>
<feature type="non-terminal residue" evidence="1">
    <location>
        <position position="1"/>
    </location>
</feature>
<feature type="non-terminal residue" evidence="1">
    <location>
        <position position="139"/>
    </location>
</feature>
<evidence type="ECO:0008006" key="3">
    <source>
        <dbReference type="Google" id="ProtNLM"/>
    </source>
</evidence>
<reference evidence="1" key="1">
    <citation type="journal article" date="2020" name="Stud. Mycol.">
        <title>101 Dothideomycetes genomes: a test case for predicting lifestyles and emergence of pathogens.</title>
        <authorList>
            <person name="Haridas S."/>
            <person name="Albert R."/>
            <person name="Binder M."/>
            <person name="Bloem J."/>
            <person name="Labutti K."/>
            <person name="Salamov A."/>
            <person name="Andreopoulos B."/>
            <person name="Baker S."/>
            <person name="Barry K."/>
            <person name="Bills G."/>
            <person name="Bluhm B."/>
            <person name="Cannon C."/>
            <person name="Castanera R."/>
            <person name="Culley D."/>
            <person name="Daum C."/>
            <person name="Ezra D."/>
            <person name="Gonzalez J."/>
            <person name="Henrissat B."/>
            <person name="Kuo A."/>
            <person name="Liang C."/>
            <person name="Lipzen A."/>
            <person name="Lutzoni F."/>
            <person name="Magnuson J."/>
            <person name="Mondo S."/>
            <person name="Nolan M."/>
            <person name="Ohm R."/>
            <person name="Pangilinan J."/>
            <person name="Park H.-J."/>
            <person name="Ramirez L."/>
            <person name="Alfaro M."/>
            <person name="Sun H."/>
            <person name="Tritt A."/>
            <person name="Yoshinaga Y."/>
            <person name="Zwiers L.-H."/>
            <person name="Turgeon B."/>
            <person name="Goodwin S."/>
            <person name="Spatafora J."/>
            <person name="Crous P."/>
            <person name="Grigoriev I."/>
        </authorList>
    </citation>
    <scope>NUCLEOTIDE SEQUENCE</scope>
    <source>
        <strain evidence="1">CBS 109.77</strain>
    </source>
</reference>
<accession>A0A6A6XTY1</accession>
<keyword evidence="2" id="KW-1185">Reference proteome</keyword>
<proteinExistence type="predicted"/>
<name>A0A6A6XTY1_9PLEO</name>
<evidence type="ECO:0000313" key="2">
    <source>
        <dbReference type="Proteomes" id="UP000799757"/>
    </source>
</evidence>
<dbReference type="Proteomes" id="UP000799757">
    <property type="component" value="Unassembled WGS sequence"/>
</dbReference>
<dbReference type="OrthoDB" id="4738706at2759"/>
<dbReference type="AlphaFoldDB" id="A0A6A6XTY1"/>
<sequence length="139" mass="15606">RDFPNNDSNMLSHQNERPEKCPIETCQYHVKGFARAFDRVRHTNTHFKGTLVCGFCPGVGSAAEKIFSRQDVFSRHLMSVHGVEQVSPTRRKELYGTGTIKESRKPSTGKPIAACTLCSESFDAQGFYEHLPGCTLREV</sequence>
<dbReference type="EMBL" id="MU001760">
    <property type="protein sequence ID" value="KAF2799683.1"/>
    <property type="molecule type" value="Genomic_DNA"/>
</dbReference>
<evidence type="ECO:0000313" key="1">
    <source>
        <dbReference type="EMBL" id="KAF2799683.1"/>
    </source>
</evidence>
<gene>
    <name evidence="1" type="ORF">K505DRAFT_219525</name>
</gene>
<organism evidence="1 2">
    <name type="scientific">Melanomma pulvis-pyrius CBS 109.77</name>
    <dbReference type="NCBI Taxonomy" id="1314802"/>
    <lineage>
        <taxon>Eukaryota</taxon>
        <taxon>Fungi</taxon>
        <taxon>Dikarya</taxon>
        <taxon>Ascomycota</taxon>
        <taxon>Pezizomycotina</taxon>
        <taxon>Dothideomycetes</taxon>
        <taxon>Pleosporomycetidae</taxon>
        <taxon>Pleosporales</taxon>
        <taxon>Melanommataceae</taxon>
        <taxon>Melanomma</taxon>
    </lineage>
</organism>